<evidence type="ECO:0000259" key="1">
    <source>
        <dbReference type="SMART" id="SM00736"/>
    </source>
</evidence>
<dbReference type="InterPro" id="IPR013783">
    <property type="entry name" value="Ig-like_fold"/>
</dbReference>
<organism evidence="2 3">
    <name type="scientific">Candidatus Magnetoglobus multicellularis str. Araruama</name>
    <dbReference type="NCBI Taxonomy" id="890399"/>
    <lineage>
        <taxon>Bacteria</taxon>
        <taxon>Pseudomonadati</taxon>
        <taxon>Thermodesulfobacteriota</taxon>
        <taxon>Desulfobacteria</taxon>
        <taxon>Desulfobacterales</taxon>
        <taxon>Desulfobacteraceae</taxon>
        <taxon>Candidatus Magnetoglobus</taxon>
    </lineage>
</organism>
<reference evidence="3" key="1">
    <citation type="submission" date="2012-11" db="EMBL/GenBank/DDBJ databases">
        <authorList>
            <person name="Lucero-Rivera Y.E."/>
            <person name="Tovar-Ramirez D."/>
        </authorList>
    </citation>
    <scope>NUCLEOTIDE SEQUENCE [LARGE SCALE GENOMIC DNA]</scope>
    <source>
        <strain evidence="3">Araruama</strain>
    </source>
</reference>
<dbReference type="EMBL" id="ATBP01001962">
    <property type="protein sequence ID" value="ETR66472.1"/>
    <property type="molecule type" value="Genomic_DNA"/>
</dbReference>
<feature type="non-terminal residue" evidence="2">
    <location>
        <position position="87"/>
    </location>
</feature>
<evidence type="ECO:0000313" key="3">
    <source>
        <dbReference type="Proteomes" id="UP000189670"/>
    </source>
</evidence>
<proteinExistence type="predicted"/>
<dbReference type="Proteomes" id="UP000189670">
    <property type="component" value="Unassembled WGS sequence"/>
</dbReference>
<dbReference type="InterPro" id="IPR015919">
    <property type="entry name" value="Cadherin-like_sf"/>
</dbReference>
<dbReference type="Pfam" id="PF05345">
    <property type="entry name" value="He_PIG"/>
    <property type="match status" value="1"/>
</dbReference>
<feature type="domain" description="Dystroglycan-type cadherin-like" evidence="1">
    <location>
        <begin position="2"/>
        <end position="67"/>
    </location>
</feature>
<name>A0A1V1NV47_9BACT</name>
<dbReference type="AlphaFoldDB" id="A0A1V1NV47"/>
<dbReference type="GO" id="GO:0016020">
    <property type="term" value="C:membrane"/>
    <property type="evidence" value="ECO:0007669"/>
    <property type="project" value="InterPro"/>
</dbReference>
<dbReference type="InterPro" id="IPR006644">
    <property type="entry name" value="Cadg"/>
</dbReference>
<dbReference type="Gene3D" id="2.60.40.10">
    <property type="entry name" value="Immunoglobulins"/>
    <property type="match status" value="1"/>
</dbReference>
<dbReference type="GO" id="GO:0005509">
    <property type="term" value="F:calcium ion binding"/>
    <property type="evidence" value="ECO:0007669"/>
    <property type="project" value="InterPro"/>
</dbReference>
<gene>
    <name evidence="2" type="ORF">OMM_12758</name>
</gene>
<dbReference type="SMART" id="SM00736">
    <property type="entry name" value="CADG"/>
    <property type="match status" value="1"/>
</dbReference>
<comment type="caution">
    <text evidence="2">The sequence shown here is derived from an EMBL/GenBank/DDBJ whole genome shotgun (WGS) entry which is preliminary data.</text>
</comment>
<accession>A0A1V1NV47</accession>
<protein>
    <recommendedName>
        <fullName evidence="1">Dystroglycan-type cadherin-like domain-containing protein</fullName>
    </recommendedName>
</protein>
<dbReference type="SUPFAM" id="SSF49313">
    <property type="entry name" value="Cadherin-like"/>
    <property type="match status" value="1"/>
</dbReference>
<sequence length="87" mass="9842">MQYRAYLEDGSRLPSWLRLDAITGTFSGKPSNNDIGEYFIKVMALDNYYTSAYDVFKLSVLNDNDSPKLSSEIPDQTALENSPFSFT</sequence>
<evidence type="ECO:0000313" key="2">
    <source>
        <dbReference type="EMBL" id="ETR66472.1"/>
    </source>
</evidence>